<reference evidence="1" key="1">
    <citation type="submission" date="2022-10" db="EMBL/GenBank/DDBJ databases">
        <title>Luteolibacter sp. GHJ8, whole genome shotgun sequencing project.</title>
        <authorList>
            <person name="Zhao G."/>
            <person name="Shen L."/>
        </authorList>
    </citation>
    <scope>NUCLEOTIDE SEQUENCE</scope>
    <source>
        <strain evidence="1">GHJ8</strain>
    </source>
</reference>
<dbReference type="EMBL" id="JAPDDR010000001">
    <property type="protein sequence ID" value="MCW1912213.1"/>
    <property type="molecule type" value="Genomic_DNA"/>
</dbReference>
<name>A0ABT3FXC4_9BACT</name>
<dbReference type="Proteomes" id="UP001165653">
    <property type="component" value="Unassembled WGS sequence"/>
</dbReference>
<organism evidence="1 2">
    <name type="scientific">Luteolibacter rhizosphaerae</name>
    <dbReference type="NCBI Taxonomy" id="2989719"/>
    <lineage>
        <taxon>Bacteria</taxon>
        <taxon>Pseudomonadati</taxon>
        <taxon>Verrucomicrobiota</taxon>
        <taxon>Verrucomicrobiia</taxon>
        <taxon>Verrucomicrobiales</taxon>
        <taxon>Verrucomicrobiaceae</taxon>
        <taxon>Luteolibacter</taxon>
    </lineage>
</organism>
<sequence length="200" mass="22385">MSTKRKDLELPVLPFADGKGFTKWLGKQPLDSPGLWLKFANKGSGIPGITQQEALDAALCHGWIDGQRLGLDDDYYLNKYTPRRSRSNWSQINRARALELIAEGRMTERGQAEIERAKQDGRWEAASAPPSKAEVPEDLAAALRKNKVAKALFERLDHRNRFAILHRVGQAKKAETRAARIAKLVAMLAEGELIYPPKKS</sequence>
<protein>
    <submittedName>
        <fullName evidence="1">YdeI/OmpD-associated family protein</fullName>
    </submittedName>
</protein>
<proteinExistence type="predicted"/>
<dbReference type="RefSeq" id="WP_264510408.1">
    <property type="nucleotide sequence ID" value="NZ_JAPDDR010000001.1"/>
</dbReference>
<keyword evidence="2" id="KW-1185">Reference proteome</keyword>
<dbReference type="Pfam" id="PF13376">
    <property type="entry name" value="OmdA"/>
    <property type="match status" value="1"/>
</dbReference>
<accession>A0ABT3FXC4</accession>
<evidence type="ECO:0000313" key="1">
    <source>
        <dbReference type="EMBL" id="MCW1912213.1"/>
    </source>
</evidence>
<gene>
    <name evidence="1" type="ORF">OJ996_01425</name>
</gene>
<comment type="caution">
    <text evidence="1">The sequence shown here is derived from an EMBL/GenBank/DDBJ whole genome shotgun (WGS) entry which is preliminary data.</text>
</comment>
<evidence type="ECO:0000313" key="2">
    <source>
        <dbReference type="Proteomes" id="UP001165653"/>
    </source>
</evidence>